<dbReference type="RefSeq" id="WP_131297347.1">
    <property type="nucleotide sequence ID" value="NZ_JBHLST010000115.1"/>
</dbReference>
<comment type="caution">
    <text evidence="4">The sequence shown here is derived from an EMBL/GenBank/DDBJ whole genome shotgun (WGS) entry which is preliminary data.</text>
</comment>
<feature type="domain" description="NADP-dependent oxidoreductase" evidence="3">
    <location>
        <begin position="61"/>
        <end position="366"/>
    </location>
</feature>
<evidence type="ECO:0000259" key="3">
    <source>
        <dbReference type="Pfam" id="PF00248"/>
    </source>
</evidence>
<sequence length="381" mass="41105">MSTRRQLLSAVATGTAVLAASPLFAQAQGPGSLLPTQGTPGSGPAPTHAPIAGGKFRPFSRIGLGGVAIGNGFAPASDEQSQATLQAAFAAGVRYFDTSPWYGLGLGERRFGHFLHDLKREEYVLSTKVGRLLSASDSPPKTMWKEPSPFAYRYDYSAEGVRRSIEDSLQRLGVPYLDIVFIHDLSPDNRDMGERWSEYFEQAARGAIPELSRMRREGLIKAWGFGVNHPAPAVRALEAGDPDICLLACQYSLLDHREALDNTFPQLAKRGVSVVVGAPLLAGYLAGRDRYLYAGSVPAWAPEKRARIMAVAERHGIDLRTAALQFAAAHPLVSAVIPGARTPEQVQANVQSMQVAIPGEFWEALKREQLIAPNAPVPAQA</sequence>
<dbReference type="PANTHER" id="PTHR42686">
    <property type="entry name" value="GH17980P-RELATED"/>
    <property type="match status" value="1"/>
</dbReference>
<gene>
    <name evidence="4" type="ORF">EV691_11388</name>
</gene>
<dbReference type="Pfam" id="PF00248">
    <property type="entry name" value="Aldo_ket_red"/>
    <property type="match status" value="1"/>
</dbReference>
<name>A0A4R1PUS5_9GAMM</name>
<dbReference type="InterPro" id="IPR020471">
    <property type="entry name" value="AKR"/>
</dbReference>
<feature type="chain" id="PRO_5020441240" evidence="2">
    <location>
        <begin position="28"/>
        <end position="381"/>
    </location>
</feature>
<keyword evidence="2" id="KW-0732">Signal</keyword>
<accession>A0A4R1PUS5</accession>
<protein>
    <submittedName>
        <fullName evidence="4">D-threo-aldose 1-dehydrogenase</fullName>
    </submittedName>
</protein>
<dbReference type="AlphaFoldDB" id="A0A4R1PUS5"/>
<dbReference type="GO" id="GO:0016491">
    <property type="term" value="F:oxidoreductase activity"/>
    <property type="evidence" value="ECO:0007669"/>
    <property type="project" value="InterPro"/>
</dbReference>
<dbReference type="InterPro" id="IPR006311">
    <property type="entry name" value="TAT_signal"/>
</dbReference>
<reference evidence="4 5" key="1">
    <citation type="submission" date="2019-03" db="EMBL/GenBank/DDBJ databases">
        <title>Genomic Encyclopedia of Type Strains, Phase IV (KMG-IV): sequencing the most valuable type-strain genomes for metagenomic binning, comparative biology and taxonomic classification.</title>
        <authorList>
            <person name="Goeker M."/>
        </authorList>
    </citation>
    <scope>NUCLEOTIDE SEQUENCE [LARGE SCALE GENOMIC DNA]</scope>
    <source>
        <strain evidence="4 5">DSM 2286</strain>
    </source>
</reference>
<feature type="signal peptide" evidence="2">
    <location>
        <begin position="1"/>
        <end position="27"/>
    </location>
</feature>
<feature type="region of interest" description="Disordered" evidence="1">
    <location>
        <begin position="29"/>
        <end position="50"/>
    </location>
</feature>
<dbReference type="Gene3D" id="3.20.20.100">
    <property type="entry name" value="NADP-dependent oxidoreductase domain"/>
    <property type="match status" value="1"/>
</dbReference>
<dbReference type="PANTHER" id="PTHR42686:SF1">
    <property type="entry name" value="GH17980P-RELATED"/>
    <property type="match status" value="1"/>
</dbReference>
<evidence type="ECO:0000313" key="5">
    <source>
        <dbReference type="Proteomes" id="UP000295169"/>
    </source>
</evidence>
<evidence type="ECO:0000313" key="4">
    <source>
        <dbReference type="EMBL" id="TCL31349.1"/>
    </source>
</evidence>
<evidence type="ECO:0000256" key="2">
    <source>
        <dbReference type="SAM" id="SignalP"/>
    </source>
</evidence>
<organism evidence="4 5">
    <name type="scientific">Azotobacter chroococcum</name>
    <dbReference type="NCBI Taxonomy" id="353"/>
    <lineage>
        <taxon>Bacteria</taxon>
        <taxon>Pseudomonadati</taxon>
        <taxon>Pseudomonadota</taxon>
        <taxon>Gammaproteobacteria</taxon>
        <taxon>Pseudomonadales</taxon>
        <taxon>Pseudomonadaceae</taxon>
        <taxon>Azotobacter</taxon>
    </lineage>
</organism>
<dbReference type="InterPro" id="IPR023210">
    <property type="entry name" value="NADP_OxRdtase_dom"/>
</dbReference>
<proteinExistence type="predicted"/>
<dbReference type="CDD" id="cd19152">
    <property type="entry name" value="AKR_AKR15A"/>
    <property type="match status" value="1"/>
</dbReference>
<dbReference type="PROSITE" id="PS51318">
    <property type="entry name" value="TAT"/>
    <property type="match status" value="1"/>
</dbReference>
<dbReference type="SUPFAM" id="SSF51430">
    <property type="entry name" value="NAD(P)-linked oxidoreductase"/>
    <property type="match status" value="1"/>
</dbReference>
<dbReference type="GO" id="GO:0005829">
    <property type="term" value="C:cytosol"/>
    <property type="evidence" value="ECO:0007669"/>
    <property type="project" value="TreeGrafter"/>
</dbReference>
<dbReference type="InterPro" id="IPR036812">
    <property type="entry name" value="NAD(P)_OxRdtase_dom_sf"/>
</dbReference>
<evidence type="ECO:0000256" key="1">
    <source>
        <dbReference type="SAM" id="MobiDB-lite"/>
    </source>
</evidence>
<dbReference type="EMBL" id="SMMU01000013">
    <property type="protein sequence ID" value="TCL31349.1"/>
    <property type="molecule type" value="Genomic_DNA"/>
</dbReference>
<dbReference type="Proteomes" id="UP000295169">
    <property type="component" value="Unassembled WGS sequence"/>
</dbReference>